<dbReference type="RefSeq" id="WP_097644798.1">
    <property type="nucleotide sequence ID" value="NZ_NQWI01000072.1"/>
</dbReference>
<dbReference type="InterPro" id="IPR023485">
    <property type="entry name" value="Ptyr_pPase"/>
</dbReference>
<reference evidence="5" key="1">
    <citation type="submission" date="2017-08" db="EMBL/GenBank/DDBJ databases">
        <authorList>
            <person name="Grouzdev D.S."/>
            <person name="Gaisin V.A."/>
            <person name="Rysina M.S."/>
            <person name="Gorlenko V.M."/>
        </authorList>
    </citation>
    <scope>NUCLEOTIDE SEQUENCE [LARGE SCALE GENOMIC DNA]</scope>
    <source>
        <strain evidence="5">Kir15-3F</strain>
    </source>
</reference>
<name>A0A2A6RGZ3_9CHLR</name>
<comment type="caution">
    <text evidence="4">The sequence shown here is derived from an EMBL/GenBank/DDBJ whole genome shotgun (WGS) entry which is preliminary data.</text>
</comment>
<dbReference type="PANTHER" id="PTHR11717">
    <property type="entry name" value="LOW MOLECULAR WEIGHT PROTEIN TYROSINE PHOSPHATASE"/>
    <property type="match status" value="1"/>
</dbReference>
<dbReference type="AlphaFoldDB" id="A0A2A6RGZ3"/>
<dbReference type="OrthoDB" id="149643at2"/>
<proteinExistence type="predicted"/>
<feature type="compositionally biased region" description="Low complexity" evidence="2">
    <location>
        <begin position="171"/>
        <end position="186"/>
    </location>
</feature>
<dbReference type="InterPro" id="IPR050438">
    <property type="entry name" value="LMW_PTPase"/>
</dbReference>
<feature type="domain" description="Phosphotyrosine protein phosphatase I" evidence="3">
    <location>
        <begin position="5"/>
        <end position="150"/>
    </location>
</feature>
<dbReference type="EMBL" id="NQWI01000072">
    <property type="protein sequence ID" value="PDW02337.1"/>
    <property type="molecule type" value="Genomic_DNA"/>
</dbReference>
<dbReference type="GO" id="GO:0004725">
    <property type="term" value="F:protein tyrosine phosphatase activity"/>
    <property type="evidence" value="ECO:0007669"/>
    <property type="project" value="UniProtKB-EC"/>
</dbReference>
<dbReference type="EC" id="3.1.3.48" evidence="1"/>
<evidence type="ECO:0000313" key="4">
    <source>
        <dbReference type="EMBL" id="PDW02337.1"/>
    </source>
</evidence>
<dbReference type="SMART" id="SM00226">
    <property type="entry name" value="LMWPc"/>
    <property type="match status" value="1"/>
</dbReference>
<dbReference type="Gene3D" id="3.40.50.2300">
    <property type="match status" value="1"/>
</dbReference>
<dbReference type="InterPro" id="IPR036196">
    <property type="entry name" value="Ptyr_pPase_sf"/>
</dbReference>
<sequence>MHNEETILIVGAADTGRAPMTVALLQRQLAQRGLDYTVASAGILGHDDDPPESEAKAAMLVFGLEIMAHRARSLNDELVAQARLMIAVESGVARVVRARFPRASIHTLGELAGSARDIPDPFRMQVGAWVHYAHEINGLLTAGMPRLLELLGNPLTSEPPQETTPAPPPISQAAPSAEQSTAAMPPAAPPLSQALLLLEVASCLPTCLDWTITYAHLQSSLDALETTLPTNTLARPYLATLRVMLESCATSVTPTQAQVLHTAFQRLEGSIGASELEALSQAMGRL</sequence>
<evidence type="ECO:0000313" key="5">
    <source>
        <dbReference type="Proteomes" id="UP000220527"/>
    </source>
</evidence>
<evidence type="ECO:0000256" key="1">
    <source>
        <dbReference type="ARBA" id="ARBA00013064"/>
    </source>
</evidence>
<evidence type="ECO:0000259" key="3">
    <source>
        <dbReference type="SMART" id="SM00226"/>
    </source>
</evidence>
<dbReference type="SUPFAM" id="SSF52788">
    <property type="entry name" value="Phosphotyrosine protein phosphatases I"/>
    <property type="match status" value="1"/>
</dbReference>
<dbReference type="Pfam" id="PF01451">
    <property type="entry name" value="LMWPc"/>
    <property type="match status" value="1"/>
</dbReference>
<gene>
    <name evidence="4" type="ORF">CJ255_14390</name>
</gene>
<dbReference type="Proteomes" id="UP000220527">
    <property type="component" value="Unassembled WGS sequence"/>
</dbReference>
<protein>
    <recommendedName>
        <fullName evidence="1">protein-tyrosine-phosphatase</fullName>
        <ecNumber evidence="1">3.1.3.48</ecNumber>
    </recommendedName>
</protein>
<organism evidence="4 5">
    <name type="scientific">Candidatus Viridilinea mediisalina</name>
    <dbReference type="NCBI Taxonomy" id="2024553"/>
    <lineage>
        <taxon>Bacteria</taxon>
        <taxon>Bacillati</taxon>
        <taxon>Chloroflexota</taxon>
        <taxon>Chloroflexia</taxon>
        <taxon>Chloroflexales</taxon>
        <taxon>Chloroflexineae</taxon>
        <taxon>Oscillochloridaceae</taxon>
        <taxon>Candidatus Viridilinea</taxon>
    </lineage>
</organism>
<evidence type="ECO:0000256" key="2">
    <source>
        <dbReference type="SAM" id="MobiDB-lite"/>
    </source>
</evidence>
<keyword evidence="5" id="KW-1185">Reference proteome</keyword>
<feature type="region of interest" description="Disordered" evidence="2">
    <location>
        <begin position="151"/>
        <end position="186"/>
    </location>
</feature>
<dbReference type="PANTHER" id="PTHR11717:SF7">
    <property type="entry name" value="LOW MOLECULAR WEIGHT PHOSPHOTYROSINE PROTEIN PHOSPHATASE"/>
    <property type="match status" value="1"/>
</dbReference>
<accession>A0A2A6RGZ3</accession>